<dbReference type="PATRIC" id="fig|1263868.3.peg.5510"/>
<gene>
    <name evidence="1" type="ORF">RESH_05069</name>
</gene>
<dbReference type="STRING" id="1263868.RESH_05069"/>
<dbReference type="EMBL" id="ANOF01000160">
    <property type="protein sequence ID" value="EMI24348.1"/>
    <property type="molecule type" value="Genomic_DNA"/>
</dbReference>
<comment type="caution">
    <text evidence="1">The sequence shown here is derived from an EMBL/GenBank/DDBJ whole genome shotgun (WGS) entry which is preliminary data.</text>
</comment>
<sequence length="41" mass="4763">MPVISFNDFEKLLRDRVLLSTIKIDAAMKLLRVALVLKYDL</sequence>
<accession>M5RYB9</accession>
<proteinExistence type="predicted"/>
<name>M5RYB9_9BACT</name>
<dbReference type="Proteomes" id="UP000011996">
    <property type="component" value="Unassembled WGS sequence"/>
</dbReference>
<reference evidence="1 2" key="1">
    <citation type="journal article" date="2013" name="Mar. Genomics">
        <title>Expression of sulfatases in Rhodopirellula baltica and the diversity of sulfatases in the genus Rhodopirellula.</title>
        <authorList>
            <person name="Wegner C.E."/>
            <person name="Richter-Heitmann T."/>
            <person name="Klindworth A."/>
            <person name="Klockow C."/>
            <person name="Richter M."/>
            <person name="Achstetter T."/>
            <person name="Glockner F.O."/>
            <person name="Harder J."/>
        </authorList>
    </citation>
    <scope>NUCLEOTIDE SEQUENCE [LARGE SCALE GENOMIC DNA]</scope>
    <source>
        <strain evidence="1 2">SH398</strain>
    </source>
</reference>
<evidence type="ECO:0000313" key="1">
    <source>
        <dbReference type="EMBL" id="EMI24348.1"/>
    </source>
</evidence>
<protein>
    <submittedName>
        <fullName evidence="1">Uncharacterized protein</fullName>
    </submittedName>
</protein>
<organism evidence="1 2">
    <name type="scientific">Rhodopirellula europaea SH398</name>
    <dbReference type="NCBI Taxonomy" id="1263868"/>
    <lineage>
        <taxon>Bacteria</taxon>
        <taxon>Pseudomonadati</taxon>
        <taxon>Planctomycetota</taxon>
        <taxon>Planctomycetia</taxon>
        <taxon>Pirellulales</taxon>
        <taxon>Pirellulaceae</taxon>
        <taxon>Rhodopirellula</taxon>
    </lineage>
</organism>
<dbReference type="AlphaFoldDB" id="M5RYB9"/>
<evidence type="ECO:0000313" key="2">
    <source>
        <dbReference type="Proteomes" id="UP000011996"/>
    </source>
</evidence>